<dbReference type="OMA" id="EMWNERI"/>
<keyword evidence="4" id="KW-1185">Reference proteome</keyword>
<accession>A0A422N735</accession>
<reference evidence="3 4" key="1">
    <citation type="journal article" date="2018" name="BMC Genomics">
        <title>Genomic comparison of Trypanosoma conorhini and Trypanosoma rangeli to Trypanosoma cruzi strains of high and low virulence.</title>
        <authorList>
            <person name="Bradwell K.R."/>
            <person name="Koparde V.N."/>
            <person name="Matveyev A.V."/>
            <person name="Serrano M.G."/>
            <person name="Alves J.M."/>
            <person name="Parikh H."/>
            <person name="Huang B."/>
            <person name="Lee V."/>
            <person name="Espinosa-Alvarez O."/>
            <person name="Ortiz P.A."/>
            <person name="Costa-Martins A.G."/>
            <person name="Teixeira M.M."/>
            <person name="Buck G.A."/>
        </authorList>
    </citation>
    <scope>NUCLEOTIDE SEQUENCE [LARGE SCALE GENOMIC DNA]</scope>
    <source>
        <strain evidence="3 4">AM80</strain>
    </source>
</reference>
<dbReference type="VEuPathDB" id="TriTrypDB:TRSC58_02571"/>
<dbReference type="OrthoDB" id="247200at2759"/>
<comment type="caution">
    <text evidence="3">The sequence shown here is derived from an EMBL/GenBank/DDBJ whole genome shotgun (WGS) entry which is preliminary data.</text>
</comment>
<organism evidence="3 4">
    <name type="scientific">Trypanosoma rangeli</name>
    <dbReference type="NCBI Taxonomy" id="5698"/>
    <lineage>
        <taxon>Eukaryota</taxon>
        <taxon>Discoba</taxon>
        <taxon>Euglenozoa</taxon>
        <taxon>Kinetoplastea</taxon>
        <taxon>Metakinetoplastina</taxon>
        <taxon>Trypanosomatida</taxon>
        <taxon>Trypanosomatidae</taxon>
        <taxon>Trypanosoma</taxon>
        <taxon>Herpetosoma</taxon>
    </lineage>
</organism>
<keyword evidence="1" id="KW-0175">Coiled coil</keyword>
<sequence>MWPVLDHGSLHDGAPFETVAGAAGPRRPTGGTPPLSSICEEIARKHLNVRRLLANVQRDEGKARSMQVRLATLLKEKSRREQEVQTAFSNLPTLHAITDLKLRLQAACESKQDSANKINDVDAYFTLIAANAKMKCDGKARQEHEYMGLKRSIRVLQGEVANLKLQLHELSSNVKRNAVCRDPPYSNEKMKNSNKCLSASAGIDKMKREKRMWEERVREAAATWRMAITREAKVTRIFESLKRRMASLSPPSVSPTRTIKPRKRFNPVAEDVVAEAFIPPLESGSLLAVSLSRQAEEPATEACSCSQAKCSFFWTPLKKCSGREKNKLFLPMNDGKGNMYSKEETLKRQVEDLEVEYARVKCRVSKLREENNCS</sequence>
<evidence type="ECO:0000313" key="3">
    <source>
        <dbReference type="EMBL" id="RNF01265.1"/>
    </source>
</evidence>
<feature type="coiled-coil region" evidence="1">
    <location>
        <begin position="343"/>
        <end position="370"/>
    </location>
</feature>
<feature type="compositionally biased region" description="Low complexity" evidence="2">
    <location>
        <begin position="20"/>
        <end position="34"/>
    </location>
</feature>
<evidence type="ECO:0000256" key="1">
    <source>
        <dbReference type="SAM" id="Coils"/>
    </source>
</evidence>
<dbReference type="EMBL" id="MKGL01000283">
    <property type="protein sequence ID" value="RNF01265.1"/>
    <property type="molecule type" value="Genomic_DNA"/>
</dbReference>
<dbReference type="AlphaFoldDB" id="A0A422N735"/>
<gene>
    <name evidence="3" type="ORF">TraAM80_07118</name>
</gene>
<name>A0A422N735_TRYRA</name>
<dbReference type="GeneID" id="40331051"/>
<evidence type="ECO:0000256" key="2">
    <source>
        <dbReference type="SAM" id="MobiDB-lite"/>
    </source>
</evidence>
<proteinExistence type="predicted"/>
<evidence type="ECO:0000313" key="4">
    <source>
        <dbReference type="Proteomes" id="UP000283634"/>
    </source>
</evidence>
<dbReference type="Proteomes" id="UP000283634">
    <property type="component" value="Unassembled WGS sequence"/>
</dbReference>
<protein>
    <submittedName>
        <fullName evidence="3">Uncharacterized protein</fullName>
    </submittedName>
</protein>
<dbReference type="RefSeq" id="XP_029236232.1">
    <property type="nucleotide sequence ID" value="XM_029383927.1"/>
</dbReference>
<feature type="region of interest" description="Disordered" evidence="2">
    <location>
        <begin position="13"/>
        <end position="34"/>
    </location>
</feature>